<accession>A0ABU9J0C8</accession>
<protein>
    <submittedName>
        <fullName evidence="2">GNAT family N-acetyltransferase</fullName>
    </submittedName>
</protein>
<gene>
    <name evidence="2" type="ORF">AAD027_09940</name>
</gene>
<keyword evidence="3" id="KW-1185">Reference proteome</keyword>
<dbReference type="SUPFAM" id="SSF55729">
    <property type="entry name" value="Acyl-CoA N-acyltransferases (Nat)"/>
    <property type="match status" value="1"/>
</dbReference>
<dbReference type="PROSITE" id="PS51186">
    <property type="entry name" value="GNAT"/>
    <property type="match status" value="1"/>
</dbReference>
<feature type="domain" description="N-acetyltransferase" evidence="1">
    <location>
        <begin position="9"/>
        <end position="162"/>
    </location>
</feature>
<dbReference type="PANTHER" id="PTHR43792:SF16">
    <property type="entry name" value="N-ACETYLTRANSFERASE DOMAIN-CONTAINING PROTEIN"/>
    <property type="match status" value="1"/>
</dbReference>
<sequence length="167" mass="19046">MNAPHKPRLLLRALDERDKDFYTDLYADPEVMRSIGEPWSAKTAGDAFFLACDANKKADADFRCWLILSAEGFKIGIAALMKRVSNVELGIMVAPEWQRRGVGSLVLEMLVRLAFEEHGSVQILCRHRHGNEAWTRLMARSRFSQDMSIECASDLRAWRFIGEDKNT</sequence>
<dbReference type="InterPro" id="IPR016181">
    <property type="entry name" value="Acyl_CoA_acyltransferase"/>
</dbReference>
<proteinExistence type="predicted"/>
<comment type="caution">
    <text evidence="2">The sequence shown here is derived from an EMBL/GenBank/DDBJ whole genome shotgun (WGS) entry which is preliminary data.</text>
</comment>
<dbReference type="Proteomes" id="UP001459204">
    <property type="component" value="Unassembled WGS sequence"/>
</dbReference>
<dbReference type="EMBL" id="JBBWWT010000003">
    <property type="protein sequence ID" value="MEL1264684.1"/>
    <property type="molecule type" value="Genomic_DNA"/>
</dbReference>
<evidence type="ECO:0000313" key="2">
    <source>
        <dbReference type="EMBL" id="MEL1264684.1"/>
    </source>
</evidence>
<dbReference type="Pfam" id="PF13302">
    <property type="entry name" value="Acetyltransf_3"/>
    <property type="match status" value="1"/>
</dbReference>
<dbReference type="InterPro" id="IPR000182">
    <property type="entry name" value="GNAT_dom"/>
</dbReference>
<reference evidence="2 3" key="1">
    <citation type="submission" date="2024-04" db="EMBL/GenBank/DDBJ databases">
        <title>Draft genome sequence of Pseudoxanthomonas putridarboris WD12.</title>
        <authorList>
            <person name="Oh J."/>
        </authorList>
    </citation>
    <scope>NUCLEOTIDE SEQUENCE [LARGE SCALE GENOMIC DNA]</scope>
    <source>
        <strain evidence="2 3">WD12</strain>
    </source>
</reference>
<evidence type="ECO:0000259" key="1">
    <source>
        <dbReference type="PROSITE" id="PS51186"/>
    </source>
</evidence>
<evidence type="ECO:0000313" key="3">
    <source>
        <dbReference type="Proteomes" id="UP001459204"/>
    </source>
</evidence>
<dbReference type="PANTHER" id="PTHR43792">
    <property type="entry name" value="GNAT FAMILY, PUTATIVE (AFU_ORTHOLOGUE AFUA_3G00765)-RELATED-RELATED"/>
    <property type="match status" value="1"/>
</dbReference>
<dbReference type="InterPro" id="IPR051531">
    <property type="entry name" value="N-acetyltransferase"/>
</dbReference>
<organism evidence="2 3">
    <name type="scientific">Pseudoxanthomonas putridarboris</name>
    <dbReference type="NCBI Taxonomy" id="752605"/>
    <lineage>
        <taxon>Bacteria</taxon>
        <taxon>Pseudomonadati</taxon>
        <taxon>Pseudomonadota</taxon>
        <taxon>Gammaproteobacteria</taxon>
        <taxon>Lysobacterales</taxon>
        <taxon>Lysobacteraceae</taxon>
        <taxon>Pseudoxanthomonas</taxon>
    </lineage>
</organism>
<name>A0ABU9J0C8_9GAMM</name>
<dbReference type="CDD" id="cd04301">
    <property type="entry name" value="NAT_SF"/>
    <property type="match status" value="1"/>
</dbReference>
<dbReference type="Gene3D" id="3.40.630.30">
    <property type="match status" value="1"/>
</dbReference>